<accession>A0A5N7JZD7</accession>
<dbReference type="Proteomes" id="UP000325438">
    <property type="component" value="Unassembled WGS sequence"/>
</dbReference>
<dbReference type="GO" id="GO:0016740">
    <property type="term" value="F:transferase activity"/>
    <property type="evidence" value="ECO:0007669"/>
    <property type="project" value="UniProtKB-KW"/>
</dbReference>
<evidence type="ECO:0000313" key="2">
    <source>
        <dbReference type="Proteomes" id="UP000325438"/>
    </source>
</evidence>
<reference evidence="1 2" key="1">
    <citation type="submission" date="2019-09" db="EMBL/GenBank/DDBJ databases">
        <title>The draft genomes of Allium pathogen Pseudomonas sp.</title>
        <authorList>
            <person name="Fujikawa T."/>
            <person name="Sawada H."/>
        </authorList>
    </citation>
    <scope>NUCLEOTIDE SEQUENCE [LARGE SCALE GENOMIC DNA]</scope>
    <source>
        <strain evidence="1 2">MAFF 730085</strain>
    </source>
</reference>
<organism evidence="1 2">
    <name type="scientific">Pseudomonas kitaguniensis</name>
    <dbReference type="NCBI Taxonomy" id="2607908"/>
    <lineage>
        <taxon>Bacteria</taxon>
        <taxon>Pseudomonadati</taxon>
        <taxon>Pseudomonadota</taxon>
        <taxon>Gammaproteobacteria</taxon>
        <taxon>Pseudomonadales</taxon>
        <taxon>Pseudomonadaceae</taxon>
        <taxon>Pseudomonas</taxon>
    </lineage>
</organism>
<proteinExistence type="predicted"/>
<sequence>MRHTRPQPRRRNVNRQFTTHGISTQRACLKINGAWADHVLTSLINRANHPV</sequence>
<name>A0A5N7JZD7_9PSED</name>
<comment type="caution">
    <text evidence="1">The sequence shown here is derived from an EMBL/GenBank/DDBJ whole genome shotgun (WGS) entry which is preliminary data.</text>
</comment>
<dbReference type="AlphaFoldDB" id="A0A5N7JZD7"/>
<protein>
    <submittedName>
        <fullName evidence="1">N-acetyltransferase</fullName>
    </submittedName>
</protein>
<keyword evidence="1" id="KW-0808">Transferase</keyword>
<gene>
    <name evidence="1" type="ORF">F0170_24030</name>
</gene>
<evidence type="ECO:0000313" key="1">
    <source>
        <dbReference type="EMBL" id="MPQ86780.1"/>
    </source>
</evidence>
<dbReference type="EMBL" id="VUBA01000171">
    <property type="protein sequence ID" value="MPQ86780.1"/>
    <property type="molecule type" value="Genomic_DNA"/>
</dbReference>